<name>A0ABU8DYJ6_9ACTN</name>
<dbReference type="EMBL" id="JBAPLU010000029">
    <property type="protein sequence ID" value="MEI4273910.1"/>
    <property type="molecule type" value="Genomic_DNA"/>
</dbReference>
<evidence type="ECO:0000256" key="1">
    <source>
        <dbReference type="SAM" id="MobiDB-lite"/>
    </source>
</evidence>
<organism evidence="2 3">
    <name type="scientific">Klenkia sesuvii</name>
    <dbReference type="NCBI Taxonomy" id="3103137"/>
    <lineage>
        <taxon>Bacteria</taxon>
        <taxon>Bacillati</taxon>
        <taxon>Actinomycetota</taxon>
        <taxon>Actinomycetes</taxon>
        <taxon>Geodermatophilales</taxon>
        <taxon>Geodermatophilaceae</taxon>
        <taxon>Klenkia</taxon>
    </lineage>
</organism>
<reference evidence="2 3" key="1">
    <citation type="submission" date="2024-03" db="EMBL/GenBank/DDBJ databases">
        <title>Draft genome sequence of Klenkia sp. LSe6-5.</title>
        <authorList>
            <person name="Duangmal K."/>
            <person name="Chantavorakit T."/>
        </authorList>
    </citation>
    <scope>NUCLEOTIDE SEQUENCE [LARGE SCALE GENOMIC DNA]</scope>
    <source>
        <strain evidence="2 3">LSe6-5</strain>
    </source>
</reference>
<dbReference type="RefSeq" id="WP_336406026.1">
    <property type="nucleotide sequence ID" value="NZ_JBAPLU010000029.1"/>
</dbReference>
<proteinExistence type="predicted"/>
<accession>A0ABU8DYJ6</accession>
<comment type="caution">
    <text evidence="2">The sequence shown here is derived from an EMBL/GenBank/DDBJ whole genome shotgun (WGS) entry which is preliminary data.</text>
</comment>
<dbReference type="Proteomes" id="UP001361570">
    <property type="component" value="Unassembled WGS sequence"/>
</dbReference>
<feature type="region of interest" description="Disordered" evidence="1">
    <location>
        <begin position="211"/>
        <end position="241"/>
    </location>
</feature>
<protein>
    <submittedName>
        <fullName evidence="2">Uncharacterized protein</fullName>
    </submittedName>
</protein>
<keyword evidence="3" id="KW-1185">Reference proteome</keyword>
<evidence type="ECO:0000313" key="2">
    <source>
        <dbReference type="EMBL" id="MEI4273910.1"/>
    </source>
</evidence>
<gene>
    <name evidence="2" type="ORF">TEK04_19490</name>
</gene>
<feature type="region of interest" description="Disordered" evidence="1">
    <location>
        <begin position="290"/>
        <end position="318"/>
    </location>
</feature>
<evidence type="ECO:0000313" key="3">
    <source>
        <dbReference type="Proteomes" id="UP001361570"/>
    </source>
</evidence>
<sequence>MTAREKRPCLHPRVQHEHGTRLAYALDRCRCLPCSAANSAYEGARARAKAYGRPTTTWVDAGPARVHVEQLQAAGLGWKRVAAVAGVHGSAVSRLIYGRKRENGKQEPPPRRIKGDVARALLAVPIPAPDQLLGGAKVDGTGTRRRLQALVAIGYPLSRLAGRLGMEPGNFSRVIAADVVVASTHRAVAALYDELWDQPQHAGCGATRARRRAEHEGWPPPAAWDDDTIDDPAAGPHLDDDDQDVVDELVLDRIAEGAWTPVRGATAHAAVHLLAERGISAAETADRLSLDERQVQRLRARTTPPRPRAVPSTGRSAA</sequence>